<protein>
    <submittedName>
        <fullName evidence="3">Uncharacterized protein</fullName>
    </submittedName>
</protein>
<accession>A0A1L9SEC2</accession>
<dbReference type="OrthoDB" id="4495335at2759"/>
<feature type="region of interest" description="Disordered" evidence="2">
    <location>
        <begin position="384"/>
        <end position="407"/>
    </location>
</feature>
<feature type="region of interest" description="Disordered" evidence="2">
    <location>
        <begin position="1"/>
        <end position="36"/>
    </location>
</feature>
<dbReference type="RefSeq" id="XP_022580090.1">
    <property type="nucleotide sequence ID" value="XM_022729571.1"/>
</dbReference>
<feature type="region of interest" description="Disordered" evidence="2">
    <location>
        <begin position="545"/>
        <end position="602"/>
    </location>
</feature>
<reference evidence="4" key="1">
    <citation type="journal article" date="2017" name="Genome Biol.">
        <title>Comparative genomics reveals high biological diversity and specific adaptations in the industrially and medically important fungal genus Aspergillus.</title>
        <authorList>
            <person name="de Vries R.P."/>
            <person name="Riley R."/>
            <person name="Wiebenga A."/>
            <person name="Aguilar-Osorio G."/>
            <person name="Amillis S."/>
            <person name="Uchima C.A."/>
            <person name="Anderluh G."/>
            <person name="Asadollahi M."/>
            <person name="Askin M."/>
            <person name="Barry K."/>
            <person name="Battaglia E."/>
            <person name="Bayram O."/>
            <person name="Benocci T."/>
            <person name="Braus-Stromeyer S.A."/>
            <person name="Caldana C."/>
            <person name="Canovas D."/>
            <person name="Cerqueira G.C."/>
            <person name="Chen F."/>
            <person name="Chen W."/>
            <person name="Choi C."/>
            <person name="Clum A."/>
            <person name="Dos Santos R.A."/>
            <person name="Damasio A.R."/>
            <person name="Diallinas G."/>
            <person name="Emri T."/>
            <person name="Fekete E."/>
            <person name="Flipphi M."/>
            <person name="Freyberg S."/>
            <person name="Gallo A."/>
            <person name="Gournas C."/>
            <person name="Habgood R."/>
            <person name="Hainaut M."/>
            <person name="Harispe M.L."/>
            <person name="Henrissat B."/>
            <person name="Hilden K.S."/>
            <person name="Hope R."/>
            <person name="Hossain A."/>
            <person name="Karabika E."/>
            <person name="Karaffa L."/>
            <person name="Karanyi Z."/>
            <person name="Krasevec N."/>
            <person name="Kuo A."/>
            <person name="Kusch H."/>
            <person name="LaButti K."/>
            <person name="Lagendijk E.L."/>
            <person name="Lapidus A."/>
            <person name="Levasseur A."/>
            <person name="Lindquist E."/>
            <person name="Lipzen A."/>
            <person name="Logrieco A.F."/>
            <person name="MacCabe A."/>
            <person name="Maekelae M.R."/>
            <person name="Malavazi I."/>
            <person name="Melin P."/>
            <person name="Meyer V."/>
            <person name="Mielnichuk N."/>
            <person name="Miskei M."/>
            <person name="Molnar A.P."/>
            <person name="Mule G."/>
            <person name="Ngan C.Y."/>
            <person name="Orejas M."/>
            <person name="Orosz E."/>
            <person name="Ouedraogo J.P."/>
            <person name="Overkamp K.M."/>
            <person name="Park H.-S."/>
            <person name="Perrone G."/>
            <person name="Piumi F."/>
            <person name="Punt P.J."/>
            <person name="Ram A.F."/>
            <person name="Ramon A."/>
            <person name="Rauscher S."/>
            <person name="Record E."/>
            <person name="Riano-Pachon D.M."/>
            <person name="Robert V."/>
            <person name="Roehrig J."/>
            <person name="Ruller R."/>
            <person name="Salamov A."/>
            <person name="Salih N.S."/>
            <person name="Samson R.A."/>
            <person name="Sandor E."/>
            <person name="Sanguinetti M."/>
            <person name="Schuetze T."/>
            <person name="Sepcic K."/>
            <person name="Shelest E."/>
            <person name="Sherlock G."/>
            <person name="Sophianopoulou V."/>
            <person name="Squina F.M."/>
            <person name="Sun H."/>
            <person name="Susca A."/>
            <person name="Todd R.B."/>
            <person name="Tsang A."/>
            <person name="Unkles S.E."/>
            <person name="van de Wiele N."/>
            <person name="van Rossen-Uffink D."/>
            <person name="Oliveira J.V."/>
            <person name="Vesth T.C."/>
            <person name="Visser J."/>
            <person name="Yu J.-H."/>
            <person name="Zhou M."/>
            <person name="Andersen M.R."/>
            <person name="Archer D.B."/>
            <person name="Baker S.E."/>
            <person name="Benoit I."/>
            <person name="Brakhage A.A."/>
            <person name="Braus G.H."/>
            <person name="Fischer R."/>
            <person name="Frisvad J.C."/>
            <person name="Goldman G.H."/>
            <person name="Houbraken J."/>
            <person name="Oakley B."/>
            <person name="Pocsi I."/>
            <person name="Scazzocchio C."/>
            <person name="Seiboth B."/>
            <person name="vanKuyk P.A."/>
            <person name="Wortman J."/>
            <person name="Dyer P.S."/>
            <person name="Grigoriev I.V."/>
        </authorList>
    </citation>
    <scope>NUCLEOTIDE SEQUENCE [LARGE SCALE GENOMIC DNA]</scope>
    <source>
        <strain evidence="4">CBS 506.65</strain>
    </source>
</reference>
<feature type="compositionally biased region" description="Polar residues" evidence="2">
    <location>
        <begin position="22"/>
        <end position="34"/>
    </location>
</feature>
<feature type="compositionally biased region" description="Basic and acidic residues" evidence="2">
    <location>
        <begin position="583"/>
        <end position="594"/>
    </location>
</feature>
<dbReference type="Proteomes" id="UP000184188">
    <property type="component" value="Unassembled WGS sequence"/>
</dbReference>
<evidence type="ECO:0000256" key="1">
    <source>
        <dbReference type="SAM" id="Coils"/>
    </source>
</evidence>
<dbReference type="STRING" id="1073090.A0A1L9SEC2"/>
<evidence type="ECO:0000256" key="2">
    <source>
        <dbReference type="SAM" id="MobiDB-lite"/>
    </source>
</evidence>
<evidence type="ECO:0000313" key="4">
    <source>
        <dbReference type="Proteomes" id="UP000184188"/>
    </source>
</evidence>
<evidence type="ECO:0000313" key="3">
    <source>
        <dbReference type="EMBL" id="OJJ45580.1"/>
    </source>
</evidence>
<dbReference type="VEuPathDB" id="FungiDB:ASPZODRAFT_69292"/>
<feature type="compositionally biased region" description="Polar residues" evidence="2">
    <location>
        <begin position="237"/>
        <end position="249"/>
    </location>
</feature>
<dbReference type="GeneID" id="34616035"/>
<name>A0A1L9SEC2_9EURO</name>
<organism evidence="3 4">
    <name type="scientific">Penicilliopsis zonata CBS 506.65</name>
    <dbReference type="NCBI Taxonomy" id="1073090"/>
    <lineage>
        <taxon>Eukaryota</taxon>
        <taxon>Fungi</taxon>
        <taxon>Dikarya</taxon>
        <taxon>Ascomycota</taxon>
        <taxon>Pezizomycotina</taxon>
        <taxon>Eurotiomycetes</taxon>
        <taxon>Eurotiomycetidae</taxon>
        <taxon>Eurotiales</taxon>
        <taxon>Aspergillaceae</taxon>
        <taxon>Penicilliopsis</taxon>
    </lineage>
</organism>
<feature type="coiled-coil region" evidence="1">
    <location>
        <begin position="89"/>
        <end position="218"/>
    </location>
</feature>
<gene>
    <name evidence="3" type="ORF">ASPZODRAFT_69292</name>
</gene>
<dbReference type="EMBL" id="KV878344">
    <property type="protein sequence ID" value="OJJ45580.1"/>
    <property type="molecule type" value="Genomic_DNA"/>
</dbReference>
<keyword evidence="1" id="KW-0175">Coiled coil</keyword>
<feature type="compositionally biased region" description="Basic and acidic residues" evidence="2">
    <location>
        <begin position="440"/>
        <end position="449"/>
    </location>
</feature>
<dbReference type="PANTHER" id="PTHR42041:SF1">
    <property type="entry name" value="DNA ENDONUCLEASE ACTIVATOR CTP1 C-TERMINAL DOMAIN-CONTAINING PROTEIN"/>
    <property type="match status" value="1"/>
</dbReference>
<proteinExistence type="predicted"/>
<sequence>MDSPSLPMSSPTKALFPVSPERMNQQSIPNSPSLPSDLANYNCKTSKGLSDVQSRVAFLNSLSRGQSPVATTQTSSSTSAALQRAILGREEAESALRSVSIELSEAQTRERRISERLESLLEELQAAKERQAHERGVFEKEIRKARKEAFRAGSSLVRLQEELKNARNEAKTLKDEVRLEKEGREKAKQESFERAYALAGLTEELEIFKGKVRSLEASSQSNTLQVRALEVNEEDPGQTSTAESDSNVLTPRERRPKRAAEDLARSGSLESTGSPEKTDTPPKRQRLSEQIIAHEDQPETRESELENNSIIDELQNELEVERQLRLDAEDMIEFLKMECHFQRCSCRVAGHHEQTDPSDDALIARAGTVEKDVVADPFESHIHEHSTGTPVQVPRAAAEGSPAPEPKYKEATLEEPLITFSPVTGTFRTFPSPLRNSPQKKQEEPFEELRSPRLRMHTAGNLFNISSAGSPVTGGNRDSDIFAPFSAKPRATMEQTPECEEWPREQQITTMVPLRGDEESSPNFFGTVPGTPISREDALAQIRARREQNTKRSASANEAALRSGGMGTTPARGGRRVPAIQGRDSHDDGPRRDLSAPVRLFR</sequence>
<feature type="region of interest" description="Disordered" evidence="2">
    <location>
        <begin position="424"/>
        <end position="449"/>
    </location>
</feature>
<feature type="compositionally biased region" description="Polar residues" evidence="2">
    <location>
        <begin position="1"/>
        <end position="12"/>
    </location>
</feature>
<keyword evidence="4" id="KW-1185">Reference proteome</keyword>
<dbReference type="PANTHER" id="PTHR42041">
    <property type="entry name" value="DNA ENDONUCLEASE ACTIVATOR CTP1 C-TERMINAL DOMAIN-CONTAINING PROTEIN"/>
    <property type="match status" value="1"/>
</dbReference>
<feature type="region of interest" description="Disordered" evidence="2">
    <location>
        <begin position="230"/>
        <end position="286"/>
    </location>
</feature>
<feature type="compositionally biased region" description="Polar residues" evidence="2">
    <location>
        <begin position="424"/>
        <end position="439"/>
    </location>
</feature>
<dbReference type="AlphaFoldDB" id="A0A1L9SEC2"/>